<name>A0AAE0GKU5_9CHLO</name>
<comment type="caution">
    <text evidence="2">The sequence shown here is derived from an EMBL/GenBank/DDBJ whole genome shotgun (WGS) entry which is preliminary data.</text>
</comment>
<evidence type="ECO:0000256" key="1">
    <source>
        <dbReference type="SAM" id="Phobius"/>
    </source>
</evidence>
<proteinExistence type="predicted"/>
<evidence type="ECO:0000313" key="2">
    <source>
        <dbReference type="EMBL" id="KAK3279868.1"/>
    </source>
</evidence>
<keyword evidence="1" id="KW-0472">Membrane</keyword>
<keyword evidence="1" id="KW-0812">Transmembrane</keyword>
<protein>
    <submittedName>
        <fullName evidence="2">Uncharacterized protein</fullName>
    </submittedName>
</protein>
<dbReference type="AlphaFoldDB" id="A0AAE0GKU5"/>
<dbReference type="Proteomes" id="UP001190700">
    <property type="component" value="Unassembled WGS sequence"/>
</dbReference>
<sequence>MPALARDCDISDVLFPGFNSKFDKNEVEEIADGAAEPSNNVPTVPHDLEGPAFSLLTLLLILILLKLCLHTRMTSRLGLVFMTHAFLPV</sequence>
<organism evidence="2 3">
    <name type="scientific">Cymbomonas tetramitiformis</name>
    <dbReference type="NCBI Taxonomy" id="36881"/>
    <lineage>
        <taxon>Eukaryota</taxon>
        <taxon>Viridiplantae</taxon>
        <taxon>Chlorophyta</taxon>
        <taxon>Pyramimonadophyceae</taxon>
        <taxon>Pyramimonadales</taxon>
        <taxon>Pyramimonadaceae</taxon>
        <taxon>Cymbomonas</taxon>
    </lineage>
</organism>
<reference evidence="2 3" key="1">
    <citation type="journal article" date="2015" name="Genome Biol. Evol.">
        <title>Comparative Genomics of a Bacterivorous Green Alga Reveals Evolutionary Causalities and Consequences of Phago-Mixotrophic Mode of Nutrition.</title>
        <authorList>
            <person name="Burns J.A."/>
            <person name="Paasch A."/>
            <person name="Narechania A."/>
            <person name="Kim E."/>
        </authorList>
    </citation>
    <scope>NUCLEOTIDE SEQUENCE [LARGE SCALE GENOMIC DNA]</scope>
    <source>
        <strain evidence="2 3">PLY_AMNH</strain>
    </source>
</reference>
<evidence type="ECO:0000313" key="3">
    <source>
        <dbReference type="Proteomes" id="UP001190700"/>
    </source>
</evidence>
<accession>A0AAE0GKU5</accession>
<dbReference type="EMBL" id="LGRX02004638">
    <property type="protein sequence ID" value="KAK3279868.1"/>
    <property type="molecule type" value="Genomic_DNA"/>
</dbReference>
<feature type="transmembrane region" description="Helical" evidence="1">
    <location>
        <begin position="52"/>
        <end position="69"/>
    </location>
</feature>
<keyword evidence="3" id="KW-1185">Reference proteome</keyword>
<keyword evidence="1" id="KW-1133">Transmembrane helix</keyword>
<gene>
    <name evidence="2" type="ORF">CYMTET_12268</name>
</gene>